<feature type="compositionally biased region" description="Polar residues" evidence="6">
    <location>
        <begin position="57"/>
        <end position="73"/>
    </location>
</feature>
<dbReference type="InterPro" id="IPR029428">
    <property type="entry name" value="MCRIP"/>
</dbReference>
<feature type="compositionally biased region" description="Basic and acidic residues" evidence="6">
    <location>
        <begin position="24"/>
        <end position="34"/>
    </location>
</feature>
<keyword evidence="5" id="KW-0539">Nucleus</keyword>
<feature type="compositionally biased region" description="Basic and acidic residues" evidence="6">
    <location>
        <begin position="46"/>
        <end position="56"/>
    </location>
</feature>
<feature type="region of interest" description="Disordered" evidence="6">
    <location>
        <begin position="1"/>
        <end position="73"/>
    </location>
</feature>
<protein>
    <recommendedName>
        <fullName evidence="9">MAPK regulated corepressor interacting protein 2</fullName>
    </recommendedName>
</protein>
<dbReference type="STRING" id="6832.A0A553NSV5"/>
<gene>
    <name evidence="7" type="ORF">TCAL_11278</name>
</gene>
<dbReference type="Pfam" id="PF14799">
    <property type="entry name" value="FAM195"/>
    <property type="match status" value="1"/>
</dbReference>
<evidence type="ECO:0000256" key="3">
    <source>
        <dbReference type="ARBA" id="ARBA00010821"/>
    </source>
</evidence>
<dbReference type="GO" id="GO:0010494">
    <property type="term" value="C:cytoplasmic stress granule"/>
    <property type="evidence" value="ECO:0007669"/>
    <property type="project" value="UniProtKB-SubCell"/>
</dbReference>
<dbReference type="OMA" id="SPHMDDF"/>
<evidence type="ECO:0000313" key="7">
    <source>
        <dbReference type="EMBL" id="TRY68499.1"/>
    </source>
</evidence>
<evidence type="ECO:0000256" key="5">
    <source>
        <dbReference type="ARBA" id="ARBA00023242"/>
    </source>
</evidence>
<evidence type="ECO:0000313" key="8">
    <source>
        <dbReference type="Proteomes" id="UP000318571"/>
    </source>
</evidence>
<comment type="subcellular location">
    <subcellularLocation>
        <location evidence="2">Cytoplasm</location>
        <location evidence="2">Stress granule</location>
    </subcellularLocation>
    <subcellularLocation>
        <location evidence="1">Nucleus</location>
    </subcellularLocation>
</comment>
<reference evidence="7 8" key="1">
    <citation type="journal article" date="2018" name="Nat. Ecol. Evol.">
        <title>Genomic signatures of mitonuclear coevolution across populations of Tigriopus californicus.</title>
        <authorList>
            <person name="Barreto F.S."/>
            <person name="Watson E.T."/>
            <person name="Lima T.G."/>
            <person name="Willett C.S."/>
            <person name="Edmands S."/>
            <person name="Li W."/>
            <person name="Burton R.S."/>
        </authorList>
    </citation>
    <scope>NUCLEOTIDE SEQUENCE [LARGE SCALE GENOMIC DNA]</scope>
    <source>
        <strain evidence="7 8">San Diego</strain>
    </source>
</reference>
<dbReference type="Proteomes" id="UP000318571">
    <property type="component" value="Chromosome 1"/>
</dbReference>
<proteinExistence type="inferred from homology"/>
<dbReference type="GO" id="GO:0005634">
    <property type="term" value="C:nucleus"/>
    <property type="evidence" value="ECO:0007669"/>
    <property type="project" value="UniProtKB-SubCell"/>
</dbReference>
<organism evidence="7 8">
    <name type="scientific">Tigriopus californicus</name>
    <name type="common">Marine copepod</name>
    <dbReference type="NCBI Taxonomy" id="6832"/>
    <lineage>
        <taxon>Eukaryota</taxon>
        <taxon>Metazoa</taxon>
        <taxon>Ecdysozoa</taxon>
        <taxon>Arthropoda</taxon>
        <taxon>Crustacea</taxon>
        <taxon>Multicrustacea</taxon>
        <taxon>Hexanauplia</taxon>
        <taxon>Copepoda</taxon>
        <taxon>Harpacticoida</taxon>
        <taxon>Harpacticidae</taxon>
        <taxon>Tigriopus</taxon>
    </lineage>
</organism>
<evidence type="ECO:0000256" key="1">
    <source>
        <dbReference type="ARBA" id="ARBA00004123"/>
    </source>
</evidence>
<dbReference type="AlphaFoldDB" id="A0A553NSV5"/>
<dbReference type="EMBL" id="VCGU01000010">
    <property type="protein sequence ID" value="TRY68499.1"/>
    <property type="molecule type" value="Genomic_DNA"/>
</dbReference>
<comment type="similarity">
    <text evidence="3">Belongs to the MCRIP family.</text>
</comment>
<comment type="caution">
    <text evidence="7">The sequence shown here is derived from an EMBL/GenBank/DDBJ whole genome shotgun (WGS) entry which is preliminary data.</text>
</comment>
<accession>A0A553NSV5</accession>
<sequence length="177" mass="19963">MYSVSQGPTQIVQKTRRGLSQKLEQVDMLRDLTRKPSKKGSKSHKTKPEPGPDKTSTDLSNNSPNVVSGLQMNQVPTFQSISPALKRTQLKSTQEQLSPQHEEMVKFVNDRWSIVEKEISQSSAQANPSPSLAQYYQEVELSPALRNFEPFDLENWWGKRLYHHLIKTSGNGNPASS</sequence>
<dbReference type="OrthoDB" id="9983138at2759"/>
<evidence type="ECO:0000256" key="4">
    <source>
        <dbReference type="ARBA" id="ARBA00022490"/>
    </source>
</evidence>
<keyword evidence="8" id="KW-1185">Reference proteome</keyword>
<feature type="compositionally biased region" description="Polar residues" evidence="6">
    <location>
        <begin position="1"/>
        <end position="13"/>
    </location>
</feature>
<evidence type="ECO:0000256" key="6">
    <source>
        <dbReference type="SAM" id="MobiDB-lite"/>
    </source>
</evidence>
<feature type="compositionally biased region" description="Basic residues" evidence="6">
    <location>
        <begin position="35"/>
        <end position="45"/>
    </location>
</feature>
<evidence type="ECO:0000256" key="2">
    <source>
        <dbReference type="ARBA" id="ARBA00004210"/>
    </source>
</evidence>
<keyword evidence="4" id="KW-0963">Cytoplasm</keyword>
<evidence type="ECO:0008006" key="9">
    <source>
        <dbReference type="Google" id="ProtNLM"/>
    </source>
</evidence>
<name>A0A553NSV5_TIGCA</name>